<gene>
    <name evidence="1" type="ORF">AAW51_0049</name>
</gene>
<organism evidence="1 2">
    <name type="scientific">Caldimonas brevitalea</name>
    <dbReference type="NCBI Taxonomy" id="413882"/>
    <lineage>
        <taxon>Bacteria</taxon>
        <taxon>Pseudomonadati</taxon>
        <taxon>Pseudomonadota</taxon>
        <taxon>Betaproteobacteria</taxon>
        <taxon>Burkholderiales</taxon>
        <taxon>Sphaerotilaceae</taxon>
        <taxon>Caldimonas</taxon>
    </lineage>
</organism>
<evidence type="ECO:0000313" key="2">
    <source>
        <dbReference type="Proteomes" id="UP000035352"/>
    </source>
</evidence>
<dbReference type="AlphaFoldDB" id="A0A0G3BJM1"/>
<dbReference type="EMBL" id="CP011371">
    <property type="protein sequence ID" value="AKJ26740.1"/>
    <property type="molecule type" value="Genomic_DNA"/>
</dbReference>
<reference evidence="1 2" key="1">
    <citation type="submission" date="2015-05" db="EMBL/GenBank/DDBJ databases">
        <authorList>
            <person name="Tang B."/>
            <person name="Yu Y."/>
        </authorList>
    </citation>
    <scope>NUCLEOTIDE SEQUENCE [LARGE SCALE GENOMIC DNA]</scope>
    <source>
        <strain evidence="1 2">DSM 7029</strain>
    </source>
</reference>
<evidence type="ECO:0000313" key="1">
    <source>
        <dbReference type="EMBL" id="AKJ26740.1"/>
    </source>
</evidence>
<accession>A0A0G3BJM1</accession>
<dbReference type="STRING" id="413882.AAW51_0049"/>
<dbReference type="KEGG" id="pbh:AAW51_0049"/>
<name>A0A0G3BJM1_9BURK</name>
<sequence length="266" mass="29425">MPALSRLHHRRLRDIYRSAGWPCLDVIEVELLAEGLLERVPAADGREWLRVTEAGLQVLAQALQRNRAAYDLHEMLVERVAQQLLRDGRLAWRGLGLRAKVAGSRVELAPAEPALPLLPDLEDCGAPGPEGRWCMARPDVYSVRHTSVEAYLDPVVHEIKVRRSDLLADLKRPDKRAAYLALCRECYYVIAQGIAEPDEVPPECGVIVAQGKTFEGPLVVARQAPKRAAFEDGRLPFGVWMALARAVPVEATLQAWQLSLGDPGVA</sequence>
<keyword evidence="2" id="KW-1185">Reference proteome</keyword>
<proteinExistence type="predicted"/>
<dbReference type="RefSeq" id="WP_335337653.1">
    <property type="nucleotide sequence ID" value="NZ_CP011371.1"/>
</dbReference>
<dbReference type="PATRIC" id="fig|413882.6.peg.51"/>
<dbReference type="Proteomes" id="UP000035352">
    <property type="component" value="Chromosome"/>
</dbReference>
<protein>
    <submittedName>
        <fullName evidence="1">Uncharacterized protein</fullName>
    </submittedName>
</protein>